<gene>
    <name evidence="2" type="ORF">IAA17_07650</name>
</gene>
<accession>A0A9D2GJD9</accession>
<reference evidence="2" key="1">
    <citation type="journal article" date="2021" name="PeerJ">
        <title>Extensive microbial diversity within the chicken gut microbiome revealed by metagenomics and culture.</title>
        <authorList>
            <person name="Gilroy R."/>
            <person name="Ravi A."/>
            <person name="Getino M."/>
            <person name="Pursley I."/>
            <person name="Horton D.L."/>
            <person name="Alikhan N.F."/>
            <person name="Baker D."/>
            <person name="Gharbi K."/>
            <person name="Hall N."/>
            <person name="Watson M."/>
            <person name="Adriaenssens E.M."/>
            <person name="Foster-Nyarko E."/>
            <person name="Jarju S."/>
            <person name="Secka A."/>
            <person name="Antonio M."/>
            <person name="Oren A."/>
            <person name="Chaudhuri R.R."/>
            <person name="La Ragione R."/>
            <person name="Hildebrand F."/>
            <person name="Pallen M.J."/>
        </authorList>
    </citation>
    <scope>NUCLEOTIDE SEQUENCE</scope>
    <source>
        <strain evidence="2">ChiBcec1-1093</strain>
    </source>
</reference>
<name>A0A9D2GJD9_9FIRM</name>
<dbReference type="Gene3D" id="3.90.550.10">
    <property type="entry name" value="Spore Coat Polysaccharide Biosynthesis Protein SpsA, Chain A"/>
    <property type="match status" value="1"/>
</dbReference>
<dbReference type="PANTHER" id="PTHR43685:SF13">
    <property type="entry name" value="O ANTIGEN BIOSYNTHESIS RHAMNOSYLTRANSFERASE RFBN"/>
    <property type="match status" value="1"/>
</dbReference>
<proteinExistence type="predicted"/>
<dbReference type="AlphaFoldDB" id="A0A9D2GJD9"/>
<evidence type="ECO:0000259" key="1">
    <source>
        <dbReference type="Pfam" id="PF00535"/>
    </source>
</evidence>
<dbReference type="GO" id="GO:0044010">
    <property type="term" value="P:single-species biofilm formation"/>
    <property type="evidence" value="ECO:0007669"/>
    <property type="project" value="TreeGrafter"/>
</dbReference>
<dbReference type="EMBL" id="DXBC01000121">
    <property type="protein sequence ID" value="HIZ79646.1"/>
    <property type="molecule type" value="Genomic_DNA"/>
</dbReference>
<dbReference type="PANTHER" id="PTHR43685">
    <property type="entry name" value="GLYCOSYLTRANSFERASE"/>
    <property type="match status" value="1"/>
</dbReference>
<feature type="domain" description="Glycosyltransferase 2-like" evidence="1">
    <location>
        <begin position="5"/>
        <end position="173"/>
    </location>
</feature>
<dbReference type="InterPro" id="IPR029044">
    <property type="entry name" value="Nucleotide-diphossugar_trans"/>
</dbReference>
<sequence>MTIDVLIPVYKPGKKFARLLAMLEKQKEPVRKIIVINTEKAYWNEEGFSGVRGLEVHHIKKEEFDHGATRNRLMSLSDADICICMTDDAVPADEHLTENLLKGFEKTGSSGEPVIAVYARQLADKDCAPAERFTRSFNYPEESAVKTRADVSRLGIKAYFASNVCCAYRRELFLKQGGFISRTIFNEDMIFAAGALAAGYGICYQADARVIHSHNYSCMQQLRRNFDLGVSQADHPEVFEGVPSEGEGIRLVKNTARWLFSTGRLLQIPGLIVKSGFKYVGYRLGKAYRHLPMKAVLWLTMNKNYWRNGK</sequence>
<dbReference type="SUPFAM" id="SSF53448">
    <property type="entry name" value="Nucleotide-diphospho-sugar transferases"/>
    <property type="match status" value="1"/>
</dbReference>
<evidence type="ECO:0000313" key="2">
    <source>
        <dbReference type="EMBL" id="HIZ79646.1"/>
    </source>
</evidence>
<evidence type="ECO:0000313" key="3">
    <source>
        <dbReference type="Proteomes" id="UP000824101"/>
    </source>
</evidence>
<dbReference type="CDD" id="cd00761">
    <property type="entry name" value="Glyco_tranf_GTA_type"/>
    <property type="match status" value="1"/>
</dbReference>
<dbReference type="InterPro" id="IPR001173">
    <property type="entry name" value="Glyco_trans_2-like"/>
</dbReference>
<dbReference type="InterPro" id="IPR050834">
    <property type="entry name" value="Glycosyltransf_2"/>
</dbReference>
<protein>
    <submittedName>
        <fullName evidence="2">Glycosyltransferase family 2 protein</fullName>
    </submittedName>
</protein>
<comment type="caution">
    <text evidence="2">The sequence shown here is derived from an EMBL/GenBank/DDBJ whole genome shotgun (WGS) entry which is preliminary data.</text>
</comment>
<dbReference type="Proteomes" id="UP000824101">
    <property type="component" value="Unassembled WGS sequence"/>
</dbReference>
<dbReference type="Pfam" id="PF00535">
    <property type="entry name" value="Glycos_transf_2"/>
    <property type="match status" value="1"/>
</dbReference>
<organism evidence="2 3">
    <name type="scientific">Candidatus Lachnoclostridium stercorigallinarum</name>
    <dbReference type="NCBI Taxonomy" id="2838634"/>
    <lineage>
        <taxon>Bacteria</taxon>
        <taxon>Bacillati</taxon>
        <taxon>Bacillota</taxon>
        <taxon>Clostridia</taxon>
        <taxon>Lachnospirales</taxon>
        <taxon>Lachnospiraceae</taxon>
    </lineage>
</organism>
<reference evidence="2" key="2">
    <citation type="submission" date="2021-04" db="EMBL/GenBank/DDBJ databases">
        <authorList>
            <person name="Gilroy R."/>
        </authorList>
    </citation>
    <scope>NUCLEOTIDE SEQUENCE</scope>
    <source>
        <strain evidence="2">ChiBcec1-1093</strain>
    </source>
</reference>